<comment type="caution">
    <text evidence="1">The sequence shown here is derived from an EMBL/GenBank/DDBJ whole genome shotgun (WGS) entry which is preliminary data.</text>
</comment>
<dbReference type="EMBL" id="JARJCM010000156">
    <property type="protein sequence ID" value="KAJ7025284.1"/>
    <property type="molecule type" value="Genomic_DNA"/>
</dbReference>
<keyword evidence="2" id="KW-1185">Reference proteome</keyword>
<gene>
    <name evidence="1" type="ORF">C8F04DRAFT_1191632</name>
</gene>
<evidence type="ECO:0000313" key="2">
    <source>
        <dbReference type="Proteomes" id="UP001218188"/>
    </source>
</evidence>
<reference evidence="1" key="1">
    <citation type="submission" date="2023-03" db="EMBL/GenBank/DDBJ databases">
        <title>Massive genome expansion in bonnet fungi (Mycena s.s.) driven by repeated elements and novel gene families across ecological guilds.</title>
        <authorList>
            <consortium name="Lawrence Berkeley National Laboratory"/>
            <person name="Harder C.B."/>
            <person name="Miyauchi S."/>
            <person name="Viragh M."/>
            <person name="Kuo A."/>
            <person name="Thoen E."/>
            <person name="Andreopoulos B."/>
            <person name="Lu D."/>
            <person name="Skrede I."/>
            <person name="Drula E."/>
            <person name="Henrissat B."/>
            <person name="Morin E."/>
            <person name="Kohler A."/>
            <person name="Barry K."/>
            <person name="LaButti K."/>
            <person name="Morin E."/>
            <person name="Salamov A."/>
            <person name="Lipzen A."/>
            <person name="Mereny Z."/>
            <person name="Hegedus B."/>
            <person name="Baldrian P."/>
            <person name="Stursova M."/>
            <person name="Weitz H."/>
            <person name="Taylor A."/>
            <person name="Grigoriev I.V."/>
            <person name="Nagy L.G."/>
            <person name="Martin F."/>
            <person name="Kauserud H."/>
        </authorList>
    </citation>
    <scope>NUCLEOTIDE SEQUENCE</scope>
    <source>
        <strain evidence="1">CBHHK200</strain>
    </source>
</reference>
<evidence type="ECO:0000313" key="1">
    <source>
        <dbReference type="EMBL" id="KAJ7025284.1"/>
    </source>
</evidence>
<dbReference type="AlphaFoldDB" id="A0AAD6WY01"/>
<protein>
    <submittedName>
        <fullName evidence="1">Uncharacterized protein</fullName>
    </submittedName>
</protein>
<dbReference type="Proteomes" id="UP001218188">
    <property type="component" value="Unassembled WGS sequence"/>
</dbReference>
<organism evidence="1 2">
    <name type="scientific">Mycena alexandri</name>
    <dbReference type="NCBI Taxonomy" id="1745969"/>
    <lineage>
        <taxon>Eukaryota</taxon>
        <taxon>Fungi</taxon>
        <taxon>Dikarya</taxon>
        <taxon>Basidiomycota</taxon>
        <taxon>Agaricomycotina</taxon>
        <taxon>Agaricomycetes</taxon>
        <taxon>Agaricomycetidae</taxon>
        <taxon>Agaricales</taxon>
        <taxon>Marasmiineae</taxon>
        <taxon>Mycenaceae</taxon>
        <taxon>Mycena</taxon>
    </lineage>
</organism>
<sequence>MPGAAQGVAKLVVARFSVREMVEPNPAFRFGVRAVEARFEPEPNPEPNCPLLQSSWSPPGDKFWHSFGLNVAVLVVAGTSFWTPEKPESRPGSNAFERRTEPECGFRFGVQQMLEPNPAFAFSVRGKMART</sequence>
<accession>A0AAD6WY01</accession>
<proteinExistence type="predicted"/>
<name>A0AAD6WY01_9AGAR</name>